<sequence>MSQSTTFVTFLSVICASLIVTSAWDPDAGLAKSLTKASGVRVVASSNQDQAAQVNDGDDNTHWTSHGCMPIGFYLANPLTNVLYRACQDGRCSSSSSASSQLGQATDGSVSSEFQVKVSGGTAQFTVTLPSRQNLRELTIKGAFHADTQVVLVDGSNEKVVGTLTSSDNYKMTDVNVTLTPATAVTLRSSGDIGVFEIGAVGQAGCQERVYVDLGAPHQIQVVRTRHWAGGHGVTSKLVASSDGVTWQDLTDLDPNAVHAVVTHLPSPITVRYIGVQQQEDESKYAKVFLWEIDAYDNTGVYGAPPTPKPNTASLRQMLGVNAIWGWGWAKASSTLSPGQGAPLYAPVASYGRSYHNLNWDILDPDHKPDYDRMAQGHGTEAEPWLNWDKEYSLWVQANVSVHVSVQFTAKAFPVSTWDDPRNAASQYGNAFAKHFGSTQGNGLVRSVEVGNEPWDYPADFYVKVLDGMASGFKAADPKMLVLPGAFQAYDATSTGNYIGTRVTQQVSGKVDVINSHHYSWRTASDGQRVATYPEDPTGTFNEVRSVIRWRNTNTPGKPLWMTEWGWDSPGGGQECTKFPECTTEAAASAYAARGLFLHSRLDVARSTWFFYGNLEECDDHVFCRSGLTSSMSAQFQKKGPYYTLEHLLELLGHTHFLGVVQEDDRAYVYVFGTMTSSGHKHTHLVAWRPVDASVPEGGREITVSFDYSDEPVRAWRLRMDSGQQGETTLPTVHGQRWTMGITAMPTVVQLKSSGGLIG</sequence>
<evidence type="ECO:0000313" key="3">
    <source>
        <dbReference type="Proteomes" id="UP001374579"/>
    </source>
</evidence>
<reference evidence="2 3" key="1">
    <citation type="submission" date="2024-02" db="EMBL/GenBank/DDBJ databases">
        <title>Chromosome-scale genome assembly of the rough periwinkle Littorina saxatilis.</title>
        <authorList>
            <person name="De Jode A."/>
            <person name="Faria R."/>
            <person name="Formenti G."/>
            <person name="Sims Y."/>
            <person name="Smith T.P."/>
            <person name="Tracey A."/>
            <person name="Wood J.M.D."/>
            <person name="Zagrodzka Z.B."/>
            <person name="Johannesson K."/>
            <person name="Butlin R.K."/>
            <person name="Leder E.H."/>
        </authorList>
    </citation>
    <scope>NUCLEOTIDE SEQUENCE [LARGE SCALE GENOMIC DNA]</scope>
    <source>
        <strain evidence="2">Snail1</strain>
        <tissue evidence="2">Muscle</tissue>
    </source>
</reference>
<keyword evidence="3" id="KW-1185">Reference proteome</keyword>
<dbReference type="Gene3D" id="2.60.120.260">
    <property type="entry name" value="Galactose-binding domain-like"/>
    <property type="match status" value="1"/>
</dbReference>
<dbReference type="InterPro" id="IPR008979">
    <property type="entry name" value="Galactose-bd-like_sf"/>
</dbReference>
<comment type="caution">
    <text evidence="2">The sequence shown here is derived from an EMBL/GenBank/DDBJ whole genome shotgun (WGS) entry which is preliminary data.</text>
</comment>
<dbReference type="Gene3D" id="3.20.20.80">
    <property type="entry name" value="Glycosidases"/>
    <property type="match status" value="1"/>
</dbReference>
<dbReference type="SUPFAM" id="SSF49785">
    <property type="entry name" value="Galactose-binding domain-like"/>
    <property type="match status" value="1"/>
</dbReference>
<dbReference type="EMBL" id="JBAMIC010000003">
    <property type="protein sequence ID" value="KAK7110950.1"/>
    <property type="molecule type" value="Genomic_DNA"/>
</dbReference>
<gene>
    <name evidence="2" type="ORF">V1264_014743</name>
</gene>
<name>A0AAN9BWG6_9CAEN</name>
<dbReference type="InterPro" id="IPR017853">
    <property type="entry name" value="GH"/>
</dbReference>
<keyword evidence="1" id="KW-0732">Signal</keyword>
<proteinExistence type="predicted"/>
<dbReference type="AlphaFoldDB" id="A0AAN9BWG6"/>
<dbReference type="SUPFAM" id="SSF51445">
    <property type="entry name" value="(Trans)glycosidases"/>
    <property type="match status" value="1"/>
</dbReference>
<evidence type="ECO:0000256" key="1">
    <source>
        <dbReference type="SAM" id="SignalP"/>
    </source>
</evidence>
<accession>A0AAN9BWG6</accession>
<feature type="signal peptide" evidence="1">
    <location>
        <begin position="1"/>
        <end position="23"/>
    </location>
</feature>
<evidence type="ECO:0000313" key="2">
    <source>
        <dbReference type="EMBL" id="KAK7110950.1"/>
    </source>
</evidence>
<organism evidence="2 3">
    <name type="scientific">Littorina saxatilis</name>
    <dbReference type="NCBI Taxonomy" id="31220"/>
    <lineage>
        <taxon>Eukaryota</taxon>
        <taxon>Metazoa</taxon>
        <taxon>Spiralia</taxon>
        <taxon>Lophotrochozoa</taxon>
        <taxon>Mollusca</taxon>
        <taxon>Gastropoda</taxon>
        <taxon>Caenogastropoda</taxon>
        <taxon>Littorinimorpha</taxon>
        <taxon>Littorinoidea</taxon>
        <taxon>Littorinidae</taxon>
        <taxon>Littorina</taxon>
    </lineage>
</organism>
<protein>
    <recommendedName>
        <fullName evidence="4">F5/8 type C domain-containing protein</fullName>
    </recommendedName>
</protein>
<dbReference type="Proteomes" id="UP001374579">
    <property type="component" value="Unassembled WGS sequence"/>
</dbReference>
<evidence type="ECO:0008006" key="4">
    <source>
        <dbReference type="Google" id="ProtNLM"/>
    </source>
</evidence>
<feature type="chain" id="PRO_5042810430" description="F5/8 type C domain-containing protein" evidence="1">
    <location>
        <begin position="24"/>
        <end position="759"/>
    </location>
</feature>